<dbReference type="RefSeq" id="WP_344599439.1">
    <property type="nucleotide sequence ID" value="NZ_BAAATK010000001.1"/>
</dbReference>
<accession>A0ABN3J2B8</accession>
<evidence type="ECO:0000313" key="3">
    <source>
        <dbReference type="Proteomes" id="UP001500460"/>
    </source>
</evidence>
<dbReference type="InterPro" id="IPR011249">
    <property type="entry name" value="Metalloenz_LuxS/M16"/>
</dbReference>
<keyword evidence="3" id="KW-1185">Reference proteome</keyword>
<comment type="caution">
    <text evidence="2">The sequence shown here is derived from an EMBL/GenBank/DDBJ whole genome shotgun (WGS) entry which is preliminary data.</text>
</comment>
<name>A0ABN3J2B8_9ACTN</name>
<dbReference type="Proteomes" id="UP001500460">
    <property type="component" value="Unassembled WGS sequence"/>
</dbReference>
<feature type="region of interest" description="Disordered" evidence="1">
    <location>
        <begin position="92"/>
        <end position="113"/>
    </location>
</feature>
<protein>
    <submittedName>
        <fullName evidence="2">Uncharacterized protein</fullName>
    </submittedName>
</protein>
<evidence type="ECO:0000313" key="2">
    <source>
        <dbReference type="EMBL" id="GAA2420680.1"/>
    </source>
</evidence>
<organism evidence="2 3">
    <name type="scientific">Streptomyces glaucus</name>
    <dbReference type="NCBI Taxonomy" id="284029"/>
    <lineage>
        <taxon>Bacteria</taxon>
        <taxon>Bacillati</taxon>
        <taxon>Actinomycetota</taxon>
        <taxon>Actinomycetes</taxon>
        <taxon>Kitasatosporales</taxon>
        <taxon>Streptomycetaceae</taxon>
        <taxon>Streptomyces</taxon>
    </lineage>
</organism>
<gene>
    <name evidence="2" type="ORF">GCM10010421_02510</name>
</gene>
<evidence type="ECO:0000256" key="1">
    <source>
        <dbReference type="SAM" id="MobiDB-lite"/>
    </source>
</evidence>
<dbReference type="Gene3D" id="3.30.830.10">
    <property type="entry name" value="Metalloenzyme, LuxS/M16 peptidase-like"/>
    <property type="match status" value="1"/>
</dbReference>
<dbReference type="EMBL" id="BAAATK010000001">
    <property type="protein sequence ID" value="GAA2420680.1"/>
    <property type="molecule type" value="Genomic_DNA"/>
</dbReference>
<sequence length="113" mass="11797">MRAELRRAGEEPFRDAEVADARKFCAAQAPGAFDSPAAQADLLRRPTASGRDPLGLPRPPRLLHEVPGETVARAGRALFAAAMDTVLLGADAPGEFTKPGVLPGARAGASARR</sequence>
<proteinExistence type="predicted"/>
<feature type="region of interest" description="Disordered" evidence="1">
    <location>
        <begin position="35"/>
        <end position="62"/>
    </location>
</feature>
<reference evidence="2 3" key="1">
    <citation type="journal article" date="2019" name="Int. J. Syst. Evol. Microbiol.">
        <title>The Global Catalogue of Microorganisms (GCM) 10K type strain sequencing project: providing services to taxonomists for standard genome sequencing and annotation.</title>
        <authorList>
            <consortium name="The Broad Institute Genomics Platform"/>
            <consortium name="The Broad Institute Genome Sequencing Center for Infectious Disease"/>
            <person name="Wu L."/>
            <person name="Ma J."/>
        </authorList>
    </citation>
    <scope>NUCLEOTIDE SEQUENCE [LARGE SCALE GENOMIC DNA]</scope>
    <source>
        <strain evidence="2 3">JCM 6922</strain>
    </source>
</reference>
<dbReference type="SUPFAM" id="SSF63411">
    <property type="entry name" value="LuxS/MPP-like metallohydrolase"/>
    <property type="match status" value="1"/>
</dbReference>